<feature type="region of interest" description="Disordered" evidence="1">
    <location>
        <begin position="119"/>
        <end position="155"/>
    </location>
</feature>
<feature type="signal peptide" evidence="2">
    <location>
        <begin position="1"/>
        <end position="20"/>
    </location>
</feature>
<keyword evidence="2" id="KW-0732">Signal</keyword>
<proteinExistence type="predicted"/>
<evidence type="ECO:0000313" key="4">
    <source>
        <dbReference type="WBParaSite" id="scaffold622_cov424.g1440"/>
    </source>
</evidence>
<keyword evidence="3" id="KW-1185">Reference proteome</keyword>
<evidence type="ECO:0000256" key="1">
    <source>
        <dbReference type="SAM" id="MobiDB-lite"/>
    </source>
</evidence>
<dbReference type="AlphaFoldDB" id="A0A915MWY8"/>
<dbReference type="WBParaSite" id="scaffold622_cov424.g1440">
    <property type="protein sequence ID" value="scaffold622_cov424.g1440"/>
    <property type="gene ID" value="scaffold622_cov424.g1440"/>
</dbReference>
<feature type="region of interest" description="Disordered" evidence="1">
    <location>
        <begin position="244"/>
        <end position="263"/>
    </location>
</feature>
<evidence type="ECO:0000256" key="2">
    <source>
        <dbReference type="SAM" id="SignalP"/>
    </source>
</evidence>
<accession>A0A915MWY8</accession>
<feature type="chain" id="PRO_5037414865" evidence="2">
    <location>
        <begin position="21"/>
        <end position="420"/>
    </location>
</feature>
<feature type="compositionally biased region" description="Basic and acidic residues" evidence="1">
    <location>
        <begin position="134"/>
        <end position="147"/>
    </location>
</feature>
<feature type="region of interest" description="Disordered" evidence="1">
    <location>
        <begin position="194"/>
        <end position="214"/>
    </location>
</feature>
<dbReference type="Proteomes" id="UP000887561">
    <property type="component" value="Unplaced"/>
</dbReference>
<name>A0A915MWY8_MELJA</name>
<protein>
    <submittedName>
        <fullName evidence="4">Uncharacterized protein</fullName>
    </submittedName>
</protein>
<sequence>MRFLLLYILLYVFILDVSNCTNEQDDWQNEQRKRQKIGDHQHLNLGYGQPQRGHGARIQGHNSNLQGNQAINLLPDKLRQNRNDLINSVDLSQKGKQPQQNPLQNQLHQFIKVKQEQGDNEYMGQQPKQQVQGENEKQPRVTIHLDDSSDDSSLELIDGKGKKAQIPYTSELKQNIRNLQHSVLGSSKTIGPLQQNIGNIQQPPSSSGLKRKQYDRSQKRIVTVISVNKYNFTNMVQHYFSNALPQAGNSNRDQHPPLQQQQGRIDNTHREPYPALQWQQGTTVNAQRDQHQALQQQQGRVVDAHQYVQNLGSTQRHDNTGIGSKSINQQQSVLNTTAHQYGDYLTQLRGQNPQNFFQQTHNQNLTHQNVQHAPNVSINHLSNRQPANHPPNLDNYIRSLGDIILKSDPNFMNLVCKGVQ</sequence>
<evidence type="ECO:0000313" key="3">
    <source>
        <dbReference type="Proteomes" id="UP000887561"/>
    </source>
</evidence>
<organism evidence="3 4">
    <name type="scientific">Meloidogyne javanica</name>
    <name type="common">Root-knot nematode worm</name>
    <dbReference type="NCBI Taxonomy" id="6303"/>
    <lineage>
        <taxon>Eukaryota</taxon>
        <taxon>Metazoa</taxon>
        <taxon>Ecdysozoa</taxon>
        <taxon>Nematoda</taxon>
        <taxon>Chromadorea</taxon>
        <taxon>Rhabditida</taxon>
        <taxon>Tylenchina</taxon>
        <taxon>Tylenchomorpha</taxon>
        <taxon>Tylenchoidea</taxon>
        <taxon>Meloidogynidae</taxon>
        <taxon>Meloidogyninae</taxon>
        <taxon>Meloidogyne</taxon>
        <taxon>Meloidogyne incognita group</taxon>
    </lineage>
</organism>
<reference evidence="4" key="1">
    <citation type="submission" date="2022-11" db="UniProtKB">
        <authorList>
            <consortium name="WormBaseParasite"/>
        </authorList>
    </citation>
    <scope>IDENTIFICATION</scope>
</reference>
<feature type="compositionally biased region" description="Polar residues" evidence="1">
    <location>
        <begin position="194"/>
        <end position="208"/>
    </location>
</feature>